<dbReference type="InterPro" id="IPR012255">
    <property type="entry name" value="ETF_b"/>
</dbReference>
<organism evidence="4 5">
    <name type="scientific">Dethiosulfatarculus sandiegensis</name>
    <dbReference type="NCBI Taxonomy" id="1429043"/>
    <lineage>
        <taxon>Bacteria</taxon>
        <taxon>Pseudomonadati</taxon>
        <taxon>Thermodesulfobacteriota</taxon>
        <taxon>Desulfarculia</taxon>
        <taxon>Desulfarculales</taxon>
        <taxon>Desulfarculaceae</taxon>
        <taxon>Dethiosulfatarculus</taxon>
    </lineage>
</organism>
<dbReference type="Pfam" id="PF01012">
    <property type="entry name" value="ETF"/>
    <property type="match status" value="1"/>
</dbReference>
<evidence type="ECO:0000313" key="5">
    <source>
        <dbReference type="Proteomes" id="UP000032233"/>
    </source>
</evidence>
<dbReference type="CDD" id="cd01714">
    <property type="entry name" value="ETF_beta"/>
    <property type="match status" value="1"/>
</dbReference>
<dbReference type="Proteomes" id="UP000032233">
    <property type="component" value="Unassembled WGS sequence"/>
</dbReference>
<dbReference type="PATRIC" id="fig|1429043.3.peg.1613"/>
<dbReference type="Gene3D" id="3.40.50.620">
    <property type="entry name" value="HUPs"/>
    <property type="match status" value="1"/>
</dbReference>
<dbReference type="STRING" id="1429043.X474_07580"/>
<proteinExistence type="inferred from homology"/>
<sequence>MDILVCAKHVPETAEAELELIPEEVSLDLEDLVFDINEWDLYAVEAALKLTEEHGGSVTVLSLGDEEAEDTLRRAMAMGCEKGILIDDEDLIPGDGHTTADILSRAAKKGSYDLVLCGVQASDDGLAWTGPALACKLGLNFTTMVTSILKQGSELKVKRELEGGMEEELTLPLPCLLTIQTGINEPRYVSVMGIRKVRKKPLEVLDGDDLGLEGLEDAGEGLRLETIGLNQPVVKGEVDLIEGSPQEQAQVLVDLLAQKGGLK</sequence>
<dbReference type="GO" id="GO:0009055">
    <property type="term" value="F:electron transfer activity"/>
    <property type="evidence" value="ECO:0007669"/>
    <property type="project" value="InterPro"/>
</dbReference>
<dbReference type="SMART" id="SM00893">
    <property type="entry name" value="ETF"/>
    <property type="match status" value="1"/>
</dbReference>
<dbReference type="AlphaFoldDB" id="A0A0D2HVR6"/>
<dbReference type="InterPro" id="IPR033948">
    <property type="entry name" value="ETF_beta_N"/>
</dbReference>
<dbReference type="EMBL" id="AZAC01000010">
    <property type="protein sequence ID" value="KIX14483.1"/>
    <property type="molecule type" value="Genomic_DNA"/>
</dbReference>
<accession>A0A0D2HVR6</accession>
<dbReference type="PIRSF" id="PIRSF000090">
    <property type="entry name" value="Beta-ETF"/>
    <property type="match status" value="1"/>
</dbReference>
<dbReference type="InterPro" id="IPR000049">
    <property type="entry name" value="ET-Flavoprotein_bsu_CS"/>
</dbReference>
<gene>
    <name evidence="4" type="ORF">X474_07580</name>
</gene>
<dbReference type="InParanoid" id="A0A0D2HVR6"/>
<name>A0A0D2HVR6_9BACT</name>
<reference evidence="4 5" key="1">
    <citation type="submission" date="2013-11" db="EMBL/GenBank/DDBJ databases">
        <title>Metagenomic analysis of a methanogenic consortium involved in long chain n-alkane degradation.</title>
        <authorList>
            <person name="Davidova I.A."/>
            <person name="Callaghan A.V."/>
            <person name="Wawrik B."/>
            <person name="Pruitt S."/>
            <person name="Marks C."/>
            <person name="Duncan K.E."/>
            <person name="Suflita J.M."/>
        </authorList>
    </citation>
    <scope>NUCLEOTIDE SEQUENCE [LARGE SCALE GENOMIC DNA]</scope>
    <source>
        <strain evidence="4 5">SPR</strain>
    </source>
</reference>
<evidence type="ECO:0000256" key="2">
    <source>
        <dbReference type="ARBA" id="ARBA00022982"/>
    </source>
</evidence>
<dbReference type="InterPro" id="IPR014730">
    <property type="entry name" value="ETF_a/b_N"/>
</dbReference>
<dbReference type="PROSITE" id="PS01065">
    <property type="entry name" value="ETF_BETA"/>
    <property type="match status" value="1"/>
</dbReference>
<feature type="domain" description="Electron transfer flavoprotein alpha/beta-subunit N-terminal" evidence="3">
    <location>
        <begin position="24"/>
        <end position="214"/>
    </location>
</feature>
<protein>
    <submittedName>
        <fullName evidence="4">Electron transfer flavoprotein subunit beta</fullName>
    </submittedName>
</protein>
<keyword evidence="2" id="KW-0249">Electron transport</keyword>
<evidence type="ECO:0000259" key="3">
    <source>
        <dbReference type="SMART" id="SM00893"/>
    </source>
</evidence>
<dbReference type="PANTHER" id="PTHR21294">
    <property type="entry name" value="ELECTRON TRANSFER FLAVOPROTEIN BETA-SUBUNIT"/>
    <property type="match status" value="1"/>
</dbReference>
<dbReference type="RefSeq" id="WP_044347712.1">
    <property type="nucleotide sequence ID" value="NZ_AZAC01000010.1"/>
</dbReference>
<comment type="caution">
    <text evidence="4">The sequence shown here is derived from an EMBL/GenBank/DDBJ whole genome shotgun (WGS) entry which is preliminary data.</text>
</comment>
<evidence type="ECO:0000313" key="4">
    <source>
        <dbReference type="EMBL" id="KIX14483.1"/>
    </source>
</evidence>
<dbReference type="SUPFAM" id="SSF52402">
    <property type="entry name" value="Adenine nucleotide alpha hydrolases-like"/>
    <property type="match status" value="1"/>
</dbReference>
<keyword evidence="5" id="KW-1185">Reference proteome</keyword>
<dbReference type="InterPro" id="IPR014729">
    <property type="entry name" value="Rossmann-like_a/b/a_fold"/>
</dbReference>
<dbReference type="OrthoDB" id="9804960at2"/>
<evidence type="ECO:0000256" key="1">
    <source>
        <dbReference type="ARBA" id="ARBA00007557"/>
    </source>
</evidence>
<dbReference type="FunCoup" id="A0A0D2HVR6">
    <property type="interactions" value="529"/>
</dbReference>
<comment type="similarity">
    <text evidence="1">Belongs to the ETF beta-subunit/FixA family.</text>
</comment>
<keyword evidence="2" id="KW-0813">Transport</keyword>